<dbReference type="PROSITE" id="PS50011">
    <property type="entry name" value="PROTEIN_KINASE_DOM"/>
    <property type="match status" value="1"/>
</dbReference>
<dbReference type="PANTHER" id="PTHR46538">
    <property type="entry name" value="PROTEIN KINASE DOMAIN-CONTAINING PROTEIN"/>
    <property type="match status" value="1"/>
</dbReference>
<dbReference type="InterPro" id="IPR008271">
    <property type="entry name" value="Ser/Thr_kinase_AS"/>
</dbReference>
<dbReference type="SUPFAM" id="SSF56112">
    <property type="entry name" value="Protein kinase-like (PK-like)"/>
    <property type="match status" value="1"/>
</dbReference>
<evidence type="ECO:0000259" key="1">
    <source>
        <dbReference type="PROSITE" id="PS50011"/>
    </source>
</evidence>
<dbReference type="AlphaFoldDB" id="E3ME21"/>
<dbReference type="GO" id="GO:0005524">
    <property type="term" value="F:ATP binding"/>
    <property type="evidence" value="ECO:0007669"/>
    <property type="project" value="InterPro"/>
</dbReference>
<proteinExistence type="predicted"/>
<accession>E3ME21</accession>
<keyword evidence="3" id="KW-1185">Reference proteome</keyword>
<dbReference type="Gene3D" id="1.10.510.10">
    <property type="entry name" value="Transferase(Phosphotransferase) domain 1"/>
    <property type="match status" value="1"/>
</dbReference>
<feature type="domain" description="Protein kinase" evidence="1">
    <location>
        <begin position="34"/>
        <end position="215"/>
    </location>
</feature>
<sequence length="215" mass="24341">MAFLNKVKNLFRANTTEAKLPSYIQNNVNPRDHWNIIGELGDGAFGKVEKAVSRTDPKLFAASKSIEIQEGEELEDLLVEVEILTECKGHPVMLGLYSTYFFENKLTVILFLFSKFSKNVINFQLLLEFCGGGAVDNIIVELGHALKEDQIRYIAYYVCDALKWLHSQNVIHRDLKAGNILLTNDGQVRLADFGVSAKLKSDREKRDTLIGTPYW</sequence>
<name>E3ME21_CAERE</name>
<dbReference type="Proteomes" id="UP000008281">
    <property type="component" value="Unassembled WGS sequence"/>
</dbReference>
<reference evidence="2" key="1">
    <citation type="submission" date="2007-07" db="EMBL/GenBank/DDBJ databases">
        <title>PCAP assembly of the Caenorhabditis remanei genome.</title>
        <authorList>
            <consortium name="The Caenorhabditis remanei Sequencing Consortium"/>
            <person name="Wilson R.K."/>
        </authorList>
    </citation>
    <scope>NUCLEOTIDE SEQUENCE [LARGE SCALE GENOMIC DNA]</scope>
    <source>
        <strain evidence="2">PB4641</strain>
    </source>
</reference>
<dbReference type="SMART" id="SM00220">
    <property type="entry name" value="S_TKc"/>
    <property type="match status" value="1"/>
</dbReference>
<dbReference type="InterPro" id="IPR011009">
    <property type="entry name" value="Kinase-like_dom_sf"/>
</dbReference>
<dbReference type="Pfam" id="PF00069">
    <property type="entry name" value="Pkinase"/>
    <property type="match status" value="1"/>
</dbReference>
<dbReference type="InParanoid" id="E3ME21"/>
<dbReference type="InterPro" id="IPR000719">
    <property type="entry name" value="Prot_kinase_dom"/>
</dbReference>
<protein>
    <recommendedName>
        <fullName evidence="1">Protein kinase domain-containing protein</fullName>
    </recommendedName>
</protein>
<dbReference type="PROSITE" id="PS00108">
    <property type="entry name" value="PROTEIN_KINASE_ST"/>
    <property type="match status" value="1"/>
</dbReference>
<dbReference type="HOGENOM" id="CLU_000288_63_23_1"/>
<dbReference type="InterPro" id="IPR051585">
    <property type="entry name" value="STE20_Ser/Thr_Kinases"/>
</dbReference>
<gene>
    <name evidence="2" type="ORF">CRE_22312</name>
</gene>
<dbReference type="OrthoDB" id="10027016at2759"/>
<organism evidence="3">
    <name type="scientific">Caenorhabditis remanei</name>
    <name type="common">Caenorhabditis vulgaris</name>
    <dbReference type="NCBI Taxonomy" id="31234"/>
    <lineage>
        <taxon>Eukaryota</taxon>
        <taxon>Metazoa</taxon>
        <taxon>Ecdysozoa</taxon>
        <taxon>Nematoda</taxon>
        <taxon>Chromadorea</taxon>
        <taxon>Rhabditida</taxon>
        <taxon>Rhabditina</taxon>
        <taxon>Rhabditomorpha</taxon>
        <taxon>Rhabditoidea</taxon>
        <taxon>Rhabditidae</taxon>
        <taxon>Peloderinae</taxon>
        <taxon>Caenorhabditis</taxon>
    </lineage>
</organism>
<evidence type="ECO:0000313" key="3">
    <source>
        <dbReference type="Proteomes" id="UP000008281"/>
    </source>
</evidence>
<evidence type="ECO:0000313" key="2">
    <source>
        <dbReference type="EMBL" id="EFO99523.1"/>
    </source>
</evidence>
<dbReference type="Gene3D" id="3.30.200.20">
    <property type="entry name" value="Phosphorylase Kinase, domain 1"/>
    <property type="match status" value="1"/>
</dbReference>
<dbReference type="eggNOG" id="KOG0579">
    <property type="taxonomic scope" value="Eukaryota"/>
</dbReference>
<dbReference type="PANTHER" id="PTHR46538:SF3">
    <property type="entry name" value="PROTEIN KINASE DOMAIN-CONTAINING PROTEIN"/>
    <property type="match status" value="1"/>
</dbReference>
<dbReference type="GO" id="GO:0004672">
    <property type="term" value="F:protein kinase activity"/>
    <property type="evidence" value="ECO:0007669"/>
    <property type="project" value="InterPro"/>
</dbReference>
<dbReference type="EMBL" id="DS268438">
    <property type="protein sequence ID" value="EFO99523.1"/>
    <property type="molecule type" value="Genomic_DNA"/>
</dbReference>
<dbReference type="OMA" id="SIRICKI"/>
<dbReference type="STRING" id="31234.E3ME21"/>